<sequence>MDTVVGILILALLVTALPVPAVITCLKGKYGMFVLGLFVHPCWWFAACRLARPNSFWARHSYDEEKFTWARHRYGEPGLPRPTFPVPVPPAAREGGRRWRTPEAGAGRGGHDDGT</sequence>
<proteinExistence type="predicted"/>
<feature type="region of interest" description="Disordered" evidence="1">
    <location>
        <begin position="80"/>
        <end position="115"/>
    </location>
</feature>
<feature type="transmembrane region" description="Helical" evidence="2">
    <location>
        <begin position="31"/>
        <end position="51"/>
    </location>
</feature>
<evidence type="ECO:0000256" key="1">
    <source>
        <dbReference type="SAM" id="MobiDB-lite"/>
    </source>
</evidence>
<feature type="compositionally biased region" description="Pro residues" evidence="1">
    <location>
        <begin position="80"/>
        <end position="90"/>
    </location>
</feature>
<organism evidence="3 4">
    <name type="scientific">Streptomyces buecherae</name>
    <dbReference type="NCBI Taxonomy" id="2763006"/>
    <lineage>
        <taxon>Bacteria</taxon>
        <taxon>Bacillati</taxon>
        <taxon>Actinomycetota</taxon>
        <taxon>Actinomycetes</taxon>
        <taxon>Kitasatosporales</taxon>
        <taxon>Streptomycetaceae</taxon>
        <taxon>Streptomyces</taxon>
    </lineage>
</organism>
<keyword evidence="4" id="KW-1185">Reference proteome</keyword>
<protein>
    <submittedName>
        <fullName evidence="3">Uncharacterized protein</fullName>
    </submittedName>
</protein>
<evidence type="ECO:0000256" key="2">
    <source>
        <dbReference type="SAM" id="Phobius"/>
    </source>
</evidence>
<keyword evidence="2" id="KW-0472">Membrane</keyword>
<keyword evidence="2" id="KW-1133">Transmembrane helix</keyword>
<dbReference type="AlphaFoldDB" id="A0A7H8N8Z2"/>
<evidence type="ECO:0000313" key="3">
    <source>
        <dbReference type="EMBL" id="QKW50796.1"/>
    </source>
</evidence>
<accession>A0A7H8N8Z2</accession>
<keyword evidence="2" id="KW-0812">Transmembrane</keyword>
<dbReference type="Proteomes" id="UP000509303">
    <property type="component" value="Chromosome"/>
</dbReference>
<dbReference type="RefSeq" id="WP_176162529.1">
    <property type="nucleotide sequence ID" value="NZ_CP054929.1"/>
</dbReference>
<evidence type="ECO:0000313" key="4">
    <source>
        <dbReference type="Proteomes" id="UP000509303"/>
    </source>
</evidence>
<gene>
    <name evidence="3" type="ORF">HUT08_16060</name>
</gene>
<name>A0A7H8N8Z2_9ACTN</name>
<reference evidence="3 4" key="1">
    <citation type="submission" date="2020-06" db="EMBL/GenBank/DDBJ databases">
        <title>Genome mining for natural products.</title>
        <authorList>
            <person name="Zhang B."/>
            <person name="Shi J."/>
            <person name="Ge H."/>
        </authorList>
    </citation>
    <scope>NUCLEOTIDE SEQUENCE [LARGE SCALE GENOMIC DNA]</scope>
    <source>
        <strain evidence="3 4">NA00687</strain>
    </source>
</reference>
<dbReference type="EMBL" id="CP054929">
    <property type="protein sequence ID" value="QKW50796.1"/>
    <property type="molecule type" value="Genomic_DNA"/>
</dbReference>